<feature type="region of interest" description="Disordered" evidence="1">
    <location>
        <begin position="1"/>
        <end position="42"/>
    </location>
</feature>
<evidence type="ECO:0000313" key="2">
    <source>
        <dbReference type="EMBL" id="KAF2745439.1"/>
    </source>
</evidence>
<gene>
    <name evidence="2" type="ORF">M011DRAFT_469498</name>
</gene>
<dbReference type="Proteomes" id="UP000799440">
    <property type="component" value="Unassembled WGS sequence"/>
</dbReference>
<evidence type="ECO:0000313" key="3">
    <source>
        <dbReference type="Proteomes" id="UP000799440"/>
    </source>
</evidence>
<accession>A0A6A6V6W0</accession>
<dbReference type="EMBL" id="MU006582">
    <property type="protein sequence ID" value="KAF2745439.1"/>
    <property type="molecule type" value="Genomic_DNA"/>
</dbReference>
<name>A0A6A6V6W0_9PLEO</name>
<evidence type="ECO:0000256" key="1">
    <source>
        <dbReference type="SAM" id="MobiDB-lite"/>
    </source>
</evidence>
<proteinExistence type="predicted"/>
<dbReference type="AlphaFoldDB" id="A0A6A6V6W0"/>
<protein>
    <submittedName>
        <fullName evidence="2">Uncharacterized protein</fullName>
    </submittedName>
</protein>
<keyword evidence="3" id="KW-1185">Reference proteome</keyword>
<organism evidence="2 3">
    <name type="scientific">Sporormia fimetaria CBS 119925</name>
    <dbReference type="NCBI Taxonomy" id="1340428"/>
    <lineage>
        <taxon>Eukaryota</taxon>
        <taxon>Fungi</taxon>
        <taxon>Dikarya</taxon>
        <taxon>Ascomycota</taxon>
        <taxon>Pezizomycotina</taxon>
        <taxon>Dothideomycetes</taxon>
        <taxon>Pleosporomycetidae</taxon>
        <taxon>Pleosporales</taxon>
        <taxon>Sporormiaceae</taxon>
        <taxon>Sporormia</taxon>
    </lineage>
</organism>
<sequence length="81" mass="9127">MYPQQNQNPYQTSFYGSTASLPQDSGYASQNQPYPPPHVPHNMHYAMNAQAQQPYGSLARRVGLRDVAGSLMGRGQRHYRC</sequence>
<reference evidence="2" key="1">
    <citation type="journal article" date="2020" name="Stud. Mycol.">
        <title>101 Dothideomycetes genomes: a test case for predicting lifestyles and emergence of pathogens.</title>
        <authorList>
            <person name="Haridas S."/>
            <person name="Albert R."/>
            <person name="Binder M."/>
            <person name="Bloem J."/>
            <person name="Labutti K."/>
            <person name="Salamov A."/>
            <person name="Andreopoulos B."/>
            <person name="Baker S."/>
            <person name="Barry K."/>
            <person name="Bills G."/>
            <person name="Bluhm B."/>
            <person name="Cannon C."/>
            <person name="Castanera R."/>
            <person name="Culley D."/>
            <person name="Daum C."/>
            <person name="Ezra D."/>
            <person name="Gonzalez J."/>
            <person name="Henrissat B."/>
            <person name="Kuo A."/>
            <person name="Liang C."/>
            <person name="Lipzen A."/>
            <person name="Lutzoni F."/>
            <person name="Magnuson J."/>
            <person name="Mondo S."/>
            <person name="Nolan M."/>
            <person name="Ohm R."/>
            <person name="Pangilinan J."/>
            <person name="Park H.-J."/>
            <person name="Ramirez L."/>
            <person name="Alfaro M."/>
            <person name="Sun H."/>
            <person name="Tritt A."/>
            <person name="Yoshinaga Y."/>
            <person name="Zwiers L.-H."/>
            <person name="Turgeon B."/>
            <person name="Goodwin S."/>
            <person name="Spatafora J."/>
            <person name="Crous P."/>
            <person name="Grigoriev I."/>
        </authorList>
    </citation>
    <scope>NUCLEOTIDE SEQUENCE</scope>
    <source>
        <strain evidence="2">CBS 119925</strain>
    </source>
</reference>
<feature type="compositionally biased region" description="Polar residues" evidence="1">
    <location>
        <begin position="1"/>
        <end position="32"/>
    </location>
</feature>